<organism evidence="1 2">
    <name type="scientific">Aphanizomenon flos-aquae WA102</name>
    <dbReference type="NCBI Taxonomy" id="1710896"/>
    <lineage>
        <taxon>Bacteria</taxon>
        <taxon>Bacillati</taxon>
        <taxon>Cyanobacteriota</taxon>
        <taxon>Cyanophyceae</taxon>
        <taxon>Nostocales</taxon>
        <taxon>Aphanizomenonaceae</taxon>
        <taxon>Aphanizomenon</taxon>
    </lineage>
</organism>
<reference evidence="1 2" key="1">
    <citation type="submission" date="2015-09" db="EMBL/GenBank/DDBJ databases">
        <title>Aphanizomenon flos-aquae WA102.</title>
        <authorList>
            <person name="Driscoll C."/>
        </authorList>
    </citation>
    <scope>NUCLEOTIDE SEQUENCE [LARGE SCALE GENOMIC DNA]</scope>
    <source>
        <strain evidence="1">WA102</strain>
    </source>
</reference>
<evidence type="ECO:0000313" key="2">
    <source>
        <dbReference type="Proteomes" id="UP000092093"/>
    </source>
</evidence>
<protein>
    <submittedName>
        <fullName evidence="1">Uncharacterized protein</fullName>
    </submittedName>
</protein>
<evidence type="ECO:0000313" key="1">
    <source>
        <dbReference type="EMBL" id="OBQ41692.1"/>
    </source>
</evidence>
<comment type="caution">
    <text evidence="1">The sequence shown here is derived from an EMBL/GenBank/DDBJ whole genome shotgun (WGS) entry which is preliminary data.</text>
</comment>
<gene>
    <name evidence="1" type="ORF">AN484_20455</name>
</gene>
<feature type="non-terminal residue" evidence="1">
    <location>
        <position position="70"/>
    </location>
</feature>
<accession>A0A1B7WX84</accession>
<dbReference type="EMBL" id="LJOW01000139">
    <property type="protein sequence ID" value="OBQ41692.1"/>
    <property type="molecule type" value="Genomic_DNA"/>
</dbReference>
<dbReference type="Proteomes" id="UP000092093">
    <property type="component" value="Unassembled WGS sequence"/>
</dbReference>
<proteinExistence type="predicted"/>
<sequence>MVPLDLAFASGNTDVLGSIPEDIRAEVLRHTGSLCKDLSEIDAGAQQINGALARVVYEGALSVAHGSGGQ</sequence>
<dbReference type="AlphaFoldDB" id="A0A1B7WX84"/>
<name>A0A1B7WX84_APHFL</name>